<evidence type="ECO:0000313" key="4">
    <source>
        <dbReference type="Proteomes" id="UP000095768"/>
    </source>
</evidence>
<dbReference type="InterPro" id="IPR023198">
    <property type="entry name" value="PGP-like_dom2"/>
</dbReference>
<dbReference type="RefSeq" id="WP_069994474.1">
    <property type="nucleotide sequence ID" value="NZ_FMPG01000002.1"/>
</dbReference>
<dbReference type="OrthoDB" id="9796026at2"/>
<dbReference type="Gene3D" id="1.10.150.240">
    <property type="entry name" value="Putative phosphatase, domain 2"/>
    <property type="match status" value="1"/>
</dbReference>
<gene>
    <name evidence="2" type="ORF">SAMEA2297795_00652</name>
    <name evidence="1" type="ORF">SAMEA2297796_00328</name>
</gene>
<dbReference type="SUPFAM" id="SSF56784">
    <property type="entry name" value="HAD-like"/>
    <property type="match status" value="1"/>
</dbReference>
<dbReference type="InterPro" id="IPR041492">
    <property type="entry name" value="HAD_2"/>
</dbReference>
<dbReference type="EMBL" id="FMPI01000002">
    <property type="protein sequence ID" value="SCS36229.1"/>
    <property type="molecule type" value="Genomic_DNA"/>
</dbReference>
<proteinExistence type="predicted"/>
<evidence type="ECO:0000313" key="2">
    <source>
        <dbReference type="EMBL" id="SCS54212.1"/>
    </source>
</evidence>
<dbReference type="InterPro" id="IPR023214">
    <property type="entry name" value="HAD_sf"/>
</dbReference>
<evidence type="ECO:0000313" key="3">
    <source>
        <dbReference type="Proteomes" id="UP000095412"/>
    </source>
</evidence>
<evidence type="ECO:0000313" key="1">
    <source>
        <dbReference type="EMBL" id="SCS36229.1"/>
    </source>
</evidence>
<reference evidence="2 4" key="2">
    <citation type="submission" date="2016-09" db="EMBL/GenBank/DDBJ databases">
        <authorList>
            <consortium name="Pathogen Informatics"/>
        </authorList>
    </citation>
    <scope>NUCLEOTIDE SEQUENCE [LARGE SCALE GENOMIC DNA]</scope>
    <source>
        <strain evidence="2 4">82B</strain>
    </source>
</reference>
<dbReference type="Pfam" id="PF13419">
    <property type="entry name" value="HAD_2"/>
    <property type="match status" value="1"/>
</dbReference>
<dbReference type="Proteomes" id="UP000095768">
    <property type="component" value="Unassembled WGS sequence"/>
</dbReference>
<keyword evidence="3" id="KW-1185">Reference proteome</keyword>
<organism evidence="2 4">
    <name type="scientific">Staphylococcus caeli</name>
    <dbReference type="NCBI Taxonomy" id="2201815"/>
    <lineage>
        <taxon>Bacteria</taxon>
        <taxon>Bacillati</taxon>
        <taxon>Bacillota</taxon>
        <taxon>Bacilli</taxon>
        <taxon>Bacillales</taxon>
        <taxon>Staphylococcaceae</taxon>
        <taxon>Staphylococcus</taxon>
    </lineage>
</organism>
<dbReference type="Gene3D" id="3.40.50.1000">
    <property type="entry name" value="HAD superfamily/HAD-like"/>
    <property type="match status" value="1"/>
</dbReference>
<evidence type="ECO:0008006" key="5">
    <source>
        <dbReference type="Google" id="ProtNLM"/>
    </source>
</evidence>
<dbReference type="EMBL" id="FMPG01000002">
    <property type="protein sequence ID" value="SCS54212.1"/>
    <property type="molecule type" value="Genomic_DNA"/>
</dbReference>
<reference evidence="1 3" key="1">
    <citation type="submission" date="2016-09" db="EMBL/GenBank/DDBJ databases">
        <authorList>
            <consortium name="Pathogen Informatics"/>
            <person name="Sun Q."/>
            <person name="Inoue M."/>
        </authorList>
    </citation>
    <scope>NUCLEOTIDE SEQUENCE [LARGE SCALE GENOMIC DNA]</scope>
    <source>
        <strain evidence="1 3">82C</strain>
    </source>
</reference>
<name>A0A1D4IY81_9STAP</name>
<dbReference type="AlphaFoldDB" id="A0A1D4IY81"/>
<dbReference type="Proteomes" id="UP000095412">
    <property type="component" value="Unassembled WGS sequence"/>
</dbReference>
<protein>
    <recommendedName>
        <fullName evidence="5">Glucuronate isomerase</fullName>
    </recommendedName>
</protein>
<accession>A0A1D4IY81</accession>
<dbReference type="InterPro" id="IPR036412">
    <property type="entry name" value="HAD-like_sf"/>
</dbReference>
<sequence length="281" mass="31823">MIESLPQYQPKFNKLICVDSDGCAIDSMTIKHERAFGPALVEEWQLEDNADAILQRWNAFNLYEITRGINRFRGLEKMLSELVADNITIEGYEDIKQWVATTESFSNPSLEAAIANAPTQTGLKKALSWSLNVNTRIKKLPSTGPFNHVLNSLKNAATFADIAIVSSANLSAVQHEWETYHLTPYLNGMFAQEAGTKEQCLDVLKQYYKREDIIMLGDAKGDMDAAQSHDLYFYPILAGHEDQSWLDFNNKYLNIFKEGQFNEAIQSSLIDVFYNNFKGAK</sequence>